<dbReference type="Pfam" id="PF03466">
    <property type="entry name" value="LysR_substrate"/>
    <property type="match status" value="1"/>
</dbReference>
<comment type="caution">
    <text evidence="6">The sequence shown here is derived from an EMBL/GenBank/DDBJ whole genome shotgun (WGS) entry which is preliminary data.</text>
</comment>
<dbReference type="InterPro" id="IPR005119">
    <property type="entry name" value="LysR_subst-bd"/>
</dbReference>
<dbReference type="PROSITE" id="PS50931">
    <property type="entry name" value="HTH_LYSR"/>
    <property type="match status" value="1"/>
</dbReference>
<name>A0ABW0FNU5_9CAUL</name>
<dbReference type="InterPro" id="IPR036388">
    <property type="entry name" value="WH-like_DNA-bd_sf"/>
</dbReference>
<dbReference type="Proteomes" id="UP001596152">
    <property type="component" value="Unassembled WGS sequence"/>
</dbReference>
<organism evidence="6 7">
    <name type="scientific">Brevundimonas staleyi</name>
    <dbReference type="NCBI Taxonomy" id="74326"/>
    <lineage>
        <taxon>Bacteria</taxon>
        <taxon>Pseudomonadati</taxon>
        <taxon>Pseudomonadota</taxon>
        <taxon>Alphaproteobacteria</taxon>
        <taxon>Caulobacterales</taxon>
        <taxon>Caulobacteraceae</taxon>
        <taxon>Brevundimonas</taxon>
    </lineage>
</organism>
<evidence type="ECO:0000256" key="2">
    <source>
        <dbReference type="ARBA" id="ARBA00023015"/>
    </source>
</evidence>
<comment type="similarity">
    <text evidence="1">Belongs to the LysR transcriptional regulatory family.</text>
</comment>
<dbReference type="PANTHER" id="PTHR30537:SF31">
    <property type="entry name" value="TRANSCRIPTIONAL REGULATOR, LYSR FAMILY"/>
    <property type="match status" value="1"/>
</dbReference>
<reference evidence="7" key="1">
    <citation type="journal article" date="2019" name="Int. J. Syst. Evol. Microbiol.">
        <title>The Global Catalogue of Microorganisms (GCM) 10K type strain sequencing project: providing services to taxonomists for standard genome sequencing and annotation.</title>
        <authorList>
            <consortium name="The Broad Institute Genomics Platform"/>
            <consortium name="The Broad Institute Genome Sequencing Center for Infectious Disease"/>
            <person name="Wu L."/>
            <person name="Ma J."/>
        </authorList>
    </citation>
    <scope>NUCLEOTIDE SEQUENCE [LARGE SCALE GENOMIC DNA]</scope>
    <source>
        <strain evidence="7">JCM 12125</strain>
    </source>
</reference>
<sequence>MQDLNDILFFTAVVEHNGFSAAARALNRPKSSISRHVDRLEARLGVRLLERSTRRVRLTEVGGEYYARCRAVLADLEGADRDVALHRSDPVGIVRVTCPPGIARQAMGRIIPGFLARYPEVRVQLKATNQVIDLIHDKIDVAIRARSQLRDESLTMRKLGISRLIFVASPCFVVAHPIPSDPAELGTLPFLSFMEETERPSWTMRGPEGVSRTIAFDPILWTSEFDVLVEAACAGTGIALLPAELVEHPIAEARLARVLPDWHSEDVTVHLVFPTARGLRPAVRVFIDYVVANFGPCAAGS</sequence>
<evidence type="ECO:0000313" key="7">
    <source>
        <dbReference type="Proteomes" id="UP001596152"/>
    </source>
</evidence>
<keyword evidence="4" id="KW-0804">Transcription</keyword>
<dbReference type="EMBL" id="JBHSLF010000013">
    <property type="protein sequence ID" value="MFC5343420.1"/>
    <property type="molecule type" value="Genomic_DNA"/>
</dbReference>
<dbReference type="Gene3D" id="3.40.190.290">
    <property type="match status" value="1"/>
</dbReference>
<evidence type="ECO:0000256" key="1">
    <source>
        <dbReference type="ARBA" id="ARBA00009437"/>
    </source>
</evidence>
<evidence type="ECO:0000259" key="5">
    <source>
        <dbReference type="PROSITE" id="PS50931"/>
    </source>
</evidence>
<keyword evidence="2" id="KW-0805">Transcription regulation</keyword>
<dbReference type="SUPFAM" id="SSF46785">
    <property type="entry name" value="Winged helix' DNA-binding domain"/>
    <property type="match status" value="1"/>
</dbReference>
<gene>
    <name evidence="6" type="ORF">ACFPIE_05790</name>
</gene>
<accession>A0ABW0FNU5</accession>
<protein>
    <submittedName>
        <fullName evidence="6">LysR substrate-binding domain-containing protein</fullName>
    </submittedName>
</protein>
<evidence type="ECO:0000256" key="4">
    <source>
        <dbReference type="ARBA" id="ARBA00023163"/>
    </source>
</evidence>
<evidence type="ECO:0000313" key="6">
    <source>
        <dbReference type="EMBL" id="MFC5343420.1"/>
    </source>
</evidence>
<dbReference type="InterPro" id="IPR000847">
    <property type="entry name" value="LysR_HTH_N"/>
</dbReference>
<dbReference type="InterPro" id="IPR036390">
    <property type="entry name" value="WH_DNA-bd_sf"/>
</dbReference>
<evidence type="ECO:0000256" key="3">
    <source>
        <dbReference type="ARBA" id="ARBA00023125"/>
    </source>
</evidence>
<proteinExistence type="inferred from homology"/>
<dbReference type="RefSeq" id="WP_374039469.1">
    <property type="nucleotide sequence ID" value="NZ_CP169083.1"/>
</dbReference>
<keyword evidence="3" id="KW-0238">DNA-binding</keyword>
<keyword evidence="7" id="KW-1185">Reference proteome</keyword>
<dbReference type="Gene3D" id="1.10.10.10">
    <property type="entry name" value="Winged helix-like DNA-binding domain superfamily/Winged helix DNA-binding domain"/>
    <property type="match status" value="1"/>
</dbReference>
<dbReference type="InterPro" id="IPR058163">
    <property type="entry name" value="LysR-type_TF_proteobact-type"/>
</dbReference>
<dbReference type="PANTHER" id="PTHR30537">
    <property type="entry name" value="HTH-TYPE TRANSCRIPTIONAL REGULATOR"/>
    <property type="match status" value="1"/>
</dbReference>
<dbReference type="Pfam" id="PF00126">
    <property type="entry name" value="HTH_1"/>
    <property type="match status" value="1"/>
</dbReference>
<feature type="domain" description="HTH lysR-type" evidence="5">
    <location>
        <begin position="1"/>
        <end position="59"/>
    </location>
</feature>
<dbReference type="SUPFAM" id="SSF53850">
    <property type="entry name" value="Periplasmic binding protein-like II"/>
    <property type="match status" value="1"/>
</dbReference>